<dbReference type="Gene3D" id="2.40.50.100">
    <property type="match status" value="1"/>
</dbReference>
<dbReference type="SUPFAM" id="SSF111369">
    <property type="entry name" value="HlyD-like secretion proteins"/>
    <property type="match status" value="1"/>
</dbReference>
<evidence type="ECO:0000256" key="4">
    <source>
        <dbReference type="ARBA" id="ARBA00022475"/>
    </source>
</evidence>
<evidence type="ECO:0000256" key="2">
    <source>
        <dbReference type="ARBA" id="ARBA00009477"/>
    </source>
</evidence>
<dbReference type="GO" id="GO:0015031">
    <property type="term" value="P:protein transport"/>
    <property type="evidence" value="ECO:0007669"/>
    <property type="project" value="InterPro"/>
</dbReference>
<dbReference type="PANTHER" id="PTHR30386">
    <property type="entry name" value="MEMBRANE FUSION SUBUNIT OF EMRAB-TOLC MULTIDRUG EFFLUX PUMP"/>
    <property type="match status" value="1"/>
</dbReference>
<protein>
    <submittedName>
        <fullName evidence="12">HlyD family secretion protein</fullName>
    </submittedName>
</protein>
<evidence type="ECO:0000313" key="13">
    <source>
        <dbReference type="Proteomes" id="UP000049855"/>
    </source>
</evidence>
<comment type="similarity">
    <text evidence="2">Belongs to the membrane fusion protein (MFP) (TC 8.A.1) family.</text>
</comment>
<keyword evidence="7" id="KW-1133">Transmembrane helix</keyword>
<dbReference type="Proteomes" id="UP000049855">
    <property type="component" value="Unassembled WGS sequence"/>
</dbReference>
<dbReference type="InterPro" id="IPR010129">
    <property type="entry name" value="T1SS_HlyD"/>
</dbReference>
<feature type="domain" description="AprE-like beta-barrel" evidence="11">
    <location>
        <begin position="340"/>
        <end position="428"/>
    </location>
</feature>
<proteinExistence type="inferred from homology"/>
<accession>A0A0U1L4S3</accession>
<dbReference type="Pfam" id="PF26002">
    <property type="entry name" value="Beta-barrel_AprE"/>
    <property type="match status" value="1"/>
</dbReference>
<name>A0A0U1L4S3_9FIRM</name>
<evidence type="ECO:0000259" key="10">
    <source>
        <dbReference type="Pfam" id="PF25994"/>
    </source>
</evidence>
<dbReference type="Gene3D" id="2.40.30.170">
    <property type="match status" value="1"/>
</dbReference>
<dbReference type="PRINTS" id="PR01490">
    <property type="entry name" value="RTXTOXIND"/>
</dbReference>
<evidence type="ECO:0000256" key="5">
    <source>
        <dbReference type="ARBA" id="ARBA00022519"/>
    </source>
</evidence>
<evidence type="ECO:0000256" key="6">
    <source>
        <dbReference type="ARBA" id="ARBA00022692"/>
    </source>
</evidence>
<dbReference type="PANTHER" id="PTHR30386:SF27">
    <property type="entry name" value="MEMBRANE FUSION PROTEIN (MFP) FAMILY PROTEIN"/>
    <property type="match status" value="1"/>
</dbReference>
<keyword evidence="5" id="KW-0997">Cell inner membrane</keyword>
<reference evidence="13" key="1">
    <citation type="submission" date="2015-03" db="EMBL/GenBank/DDBJ databases">
        <authorList>
            <person name="Nijsse Bart"/>
        </authorList>
    </citation>
    <scope>NUCLEOTIDE SEQUENCE [LARGE SCALE GENOMIC DNA]</scope>
</reference>
<keyword evidence="9" id="KW-0175">Coiled coil</keyword>
<dbReference type="EMBL" id="CTRP01000014">
    <property type="protein sequence ID" value="CQR74688.1"/>
    <property type="molecule type" value="Genomic_DNA"/>
</dbReference>
<keyword evidence="3" id="KW-0813">Transport</keyword>
<keyword evidence="13" id="KW-1185">Reference proteome</keyword>
<dbReference type="Gene3D" id="1.10.287.470">
    <property type="entry name" value="Helix hairpin bin"/>
    <property type="match status" value="1"/>
</dbReference>
<sequence length="452" mass="50674">MFVTLAKLFRRRNKGQLNKTETEFLPAVMEVTETPPSPIGRSVLWTLFALVIVGLLWSVLGQVDEVAIAPGKIIPAGYVKTIQAEDKGVVKDIYVHDGEKVKQGQLLLELNPTFSAADLARLKKQVAFLKLEIERLTAERDGVPFTAGTQPDIDANDLAFHMSLYQSRMSALTAKITAAESNIEQSQASLEVARVNKIKLAGQYDIAKDSEERIEKLNKDNAISLFTVLEYRGKRMEIEQNMVAQDSEIARRESALGQARAQLASILADNNRDITTKLVDDRRQLQDYIEQLKKAQETDNFSRMVSPVDGRVTQLSVHTIGGVVTAAQPLMVIVPEDVQLEVEAWIANKDIGFIQLAQRAEVKVETFTFQKYGTIDGEVVEISPDAVEDKDKGRVYRVALSLDKDKVIVNDHEVYLGPGMSVTAEIKIRQKRIIEFFLDPFRQYQSEGLRER</sequence>
<evidence type="ECO:0000256" key="9">
    <source>
        <dbReference type="SAM" id="Coils"/>
    </source>
</evidence>
<keyword evidence="4" id="KW-1003">Cell membrane</keyword>
<feature type="coiled-coil region" evidence="9">
    <location>
        <begin position="169"/>
        <end position="196"/>
    </location>
</feature>
<gene>
    <name evidence="12" type="ORF">SpAn4DRAFT_1150</name>
</gene>
<evidence type="ECO:0000256" key="8">
    <source>
        <dbReference type="ARBA" id="ARBA00023136"/>
    </source>
</evidence>
<evidence type="ECO:0000256" key="1">
    <source>
        <dbReference type="ARBA" id="ARBA00004377"/>
    </source>
</evidence>
<evidence type="ECO:0000259" key="11">
    <source>
        <dbReference type="Pfam" id="PF26002"/>
    </source>
</evidence>
<keyword evidence="8" id="KW-0472">Membrane</keyword>
<dbReference type="RefSeq" id="WP_021170676.1">
    <property type="nucleotide sequence ID" value="NZ_CTRP01000014.1"/>
</dbReference>
<evidence type="ECO:0000313" key="12">
    <source>
        <dbReference type="EMBL" id="CQR74688.1"/>
    </source>
</evidence>
<dbReference type="GO" id="GO:0005886">
    <property type="term" value="C:plasma membrane"/>
    <property type="evidence" value="ECO:0007669"/>
    <property type="project" value="UniProtKB-SubCell"/>
</dbReference>
<dbReference type="NCBIfam" id="TIGR01843">
    <property type="entry name" value="type_I_hlyD"/>
    <property type="match status" value="1"/>
</dbReference>
<dbReference type="InterPro" id="IPR058781">
    <property type="entry name" value="HH_AprE-like"/>
</dbReference>
<dbReference type="InterPro" id="IPR058982">
    <property type="entry name" value="Beta-barrel_AprE"/>
</dbReference>
<comment type="subcellular location">
    <subcellularLocation>
        <location evidence="1">Cell inner membrane</location>
        <topology evidence="1">Single-pass membrane protein</topology>
    </subcellularLocation>
</comment>
<evidence type="ECO:0000256" key="7">
    <source>
        <dbReference type="ARBA" id="ARBA00022989"/>
    </source>
</evidence>
<dbReference type="Pfam" id="PF25994">
    <property type="entry name" value="HH_AprE"/>
    <property type="match status" value="1"/>
</dbReference>
<evidence type="ECO:0000256" key="3">
    <source>
        <dbReference type="ARBA" id="ARBA00022448"/>
    </source>
</evidence>
<dbReference type="AlphaFoldDB" id="A0A0U1L4S3"/>
<dbReference type="InterPro" id="IPR050739">
    <property type="entry name" value="MFP"/>
</dbReference>
<keyword evidence="6" id="KW-0812">Transmembrane</keyword>
<feature type="domain" description="AprE-like long alpha-helical hairpin" evidence="10">
    <location>
        <begin position="116"/>
        <end position="297"/>
    </location>
</feature>
<organism evidence="12 13">
    <name type="scientific">Sporomusa ovata</name>
    <dbReference type="NCBI Taxonomy" id="2378"/>
    <lineage>
        <taxon>Bacteria</taxon>
        <taxon>Bacillati</taxon>
        <taxon>Bacillota</taxon>
        <taxon>Negativicutes</taxon>
        <taxon>Selenomonadales</taxon>
        <taxon>Sporomusaceae</taxon>
        <taxon>Sporomusa</taxon>
    </lineage>
</organism>